<dbReference type="EMBL" id="MU267722">
    <property type="protein sequence ID" value="KAH7910229.1"/>
    <property type="molecule type" value="Genomic_DNA"/>
</dbReference>
<gene>
    <name evidence="1" type="ORF">BJ138DRAFT_1102035</name>
</gene>
<evidence type="ECO:0000313" key="1">
    <source>
        <dbReference type="EMBL" id="KAH7910229.1"/>
    </source>
</evidence>
<protein>
    <submittedName>
        <fullName evidence="1">Uncharacterized protein</fullName>
    </submittedName>
</protein>
<comment type="caution">
    <text evidence="1">The sequence shown here is derived from an EMBL/GenBank/DDBJ whole genome shotgun (WGS) entry which is preliminary data.</text>
</comment>
<name>A0ACB8AAG1_9AGAM</name>
<sequence>MARLYLLYEVPADDLYLGEAEVEVVMEWRVGYVHVRRHSTSVVVGIVDSNLHSNNTPPRRTNENQEMHQDFELSVVVGRGLGRSATGSARGMRQPCEVSGTIQPSSDLPLTSTTPP</sequence>
<accession>A0ACB8AAG1</accession>
<reference evidence="1" key="1">
    <citation type="journal article" date="2021" name="New Phytol.">
        <title>Evolutionary innovations through gain and loss of genes in the ectomycorrhizal Boletales.</title>
        <authorList>
            <person name="Wu G."/>
            <person name="Miyauchi S."/>
            <person name="Morin E."/>
            <person name="Kuo A."/>
            <person name="Drula E."/>
            <person name="Varga T."/>
            <person name="Kohler A."/>
            <person name="Feng B."/>
            <person name="Cao Y."/>
            <person name="Lipzen A."/>
            <person name="Daum C."/>
            <person name="Hundley H."/>
            <person name="Pangilinan J."/>
            <person name="Johnson J."/>
            <person name="Barry K."/>
            <person name="LaButti K."/>
            <person name="Ng V."/>
            <person name="Ahrendt S."/>
            <person name="Min B."/>
            <person name="Choi I.G."/>
            <person name="Park H."/>
            <person name="Plett J.M."/>
            <person name="Magnuson J."/>
            <person name="Spatafora J.W."/>
            <person name="Nagy L.G."/>
            <person name="Henrissat B."/>
            <person name="Grigoriev I.V."/>
            <person name="Yang Z.L."/>
            <person name="Xu J."/>
            <person name="Martin F.M."/>
        </authorList>
    </citation>
    <scope>NUCLEOTIDE SEQUENCE</scope>
    <source>
        <strain evidence="1">ATCC 28755</strain>
    </source>
</reference>
<organism evidence="1 2">
    <name type="scientific">Hygrophoropsis aurantiaca</name>
    <dbReference type="NCBI Taxonomy" id="72124"/>
    <lineage>
        <taxon>Eukaryota</taxon>
        <taxon>Fungi</taxon>
        <taxon>Dikarya</taxon>
        <taxon>Basidiomycota</taxon>
        <taxon>Agaricomycotina</taxon>
        <taxon>Agaricomycetes</taxon>
        <taxon>Agaricomycetidae</taxon>
        <taxon>Boletales</taxon>
        <taxon>Coniophorineae</taxon>
        <taxon>Hygrophoropsidaceae</taxon>
        <taxon>Hygrophoropsis</taxon>
    </lineage>
</organism>
<keyword evidence="2" id="KW-1185">Reference proteome</keyword>
<dbReference type="Proteomes" id="UP000790377">
    <property type="component" value="Unassembled WGS sequence"/>
</dbReference>
<evidence type="ECO:0000313" key="2">
    <source>
        <dbReference type="Proteomes" id="UP000790377"/>
    </source>
</evidence>
<proteinExistence type="predicted"/>